<dbReference type="AlphaFoldDB" id="A0AAD8E3K5"/>
<feature type="non-terminal residue" evidence="1">
    <location>
        <position position="1"/>
    </location>
</feature>
<dbReference type="Proteomes" id="UP001233999">
    <property type="component" value="Unassembled WGS sequence"/>
</dbReference>
<evidence type="ECO:0000313" key="2">
    <source>
        <dbReference type="Proteomes" id="UP001233999"/>
    </source>
</evidence>
<organism evidence="1 2">
    <name type="scientific">Diploptera punctata</name>
    <name type="common">Pacific beetle cockroach</name>
    <dbReference type="NCBI Taxonomy" id="6984"/>
    <lineage>
        <taxon>Eukaryota</taxon>
        <taxon>Metazoa</taxon>
        <taxon>Ecdysozoa</taxon>
        <taxon>Arthropoda</taxon>
        <taxon>Hexapoda</taxon>
        <taxon>Insecta</taxon>
        <taxon>Pterygota</taxon>
        <taxon>Neoptera</taxon>
        <taxon>Polyneoptera</taxon>
        <taxon>Dictyoptera</taxon>
        <taxon>Blattodea</taxon>
        <taxon>Blaberoidea</taxon>
        <taxon>Blaberidae</taxon>
        <taxon>Diplopterinae</taxon>
        <taxon>Diploptera</taxon>
    </lineage>
</organism>
<comment type="caution">
    <text evidence="1">The sequence shown here is derived from an EMBL/GenBank/DDBJ whole genome shotgun (WGS) entry which is preliminary data.</text>
</comment>
<sequence length="256" mass="30642">MRAIKKLECKPIDEYFETKYEPTDEYFETKYEPTDEYFETYKEDEPCCFYSDPPPLAVDPLSFSYKKPPNNRSKELHSAYYEKGFYKKFESSINGTVEDVNTSSCIKSEEEPQPTISKKQCQLSTSDEIEKQFQSTTSEDIKKQCQSTISEELQKTEKPVRFQITVQKRYFMKLNETRPLLDGHRESYKSEDNQRERDNFIILEKMHTRRRKMNTFELFKDDSPVRIKYSCFVPGCLVNSEESENRFFYFPRNHLR</sequence>
<protein>
    <submittedName>
        <fullName evidence="1">Uncharacterized protein</fullName>
    </submittedName>
</protein>
<reference evidence="1" key="2">
    <citation type="submission" date="2023-05" db="EMBL/GenBank/DDBJ databases">
        <authorList>
            <person name="Fouks B."/>
        </authorList>
    </citation>
    <scope>NUCLEOTIDE SEQUENCE</scope>
    <source>
        <strain evidence="1">Stay&amp;Tobe</strain>
        <tissue evidence="1">Testes</tissue>
    </source>
</reference>
<accession>A0AAD8E3K5</accession>
<proteinExistence type="predicted"/>
<keyword evidence="2" id="KW-1185">Reference proteome</keyword>
<dbReference type="EMBL" id="JASPKZ010009836">
    <property type="protein sequence ID" value="KAJ9575489.1"/>
    <property type="molecule type" value="Genomic_DNA"/>
</dbReference>
<evidence type="ECO:0000313" key="1">
    <source>
        <dbReference type="EMBL" id="KAJ9575489.1"/>
    </source>
</evidence>
<name>A0AAD8E3K5_DIPPU</name>
<reference evidence="1" key="1">
    <citation type="journal article" date="2023" name="IScience">
        <title>Live-bearing cockroach genome reveals convergent evolutionary mechanisms linked to viviparity in insects and beyond.</title>
        <authorList>
            <person name="Fouks B."/>
            <person name="Harrison M.C."/>
            <person name="Mikhailova A.A."/>
            <person name="Marchal E."/>
            <person name="English S."/>
            <person name="Carruthers M."/>
            <person name="Jennings E.C."/>
            <person name="Chiamaka E.L."/>
            <person name="Frigard R.A."/>
            <person name="Pippel M."/>
            <person name="Attardo G.M."/>
            <person name="Benoit J.B."/>
            <person name="Bornberg-Bauer E."/>
            <person name="Tobe S.S."/>
        </authorList>
    </citation>
    <scope>NUCLEOTIDE SEQUENCE</scope>
    <source>
        <strain evidence="1">Stay&amp;Tobe</strain>
    </source>
</reference>
<gene>
    <name evidence="1" type="ORF">L9F63_007647</name>
</gene>